<protein>
    <submittedName>
        <fullName evidence="2">(Mediterranean fruit fly) hypothetical protein</fullName>
    </submittedName>
</protein>
<proteinExistence type="predicted"/>
<organism evidence="2 3">
    <name type="scientific">Ceratitis capitata</name>
    <name type="common">Mediterranean fruit fly</name>
    <name type="synonym">Tephritis capitata</name>
    <dbReference type="NCBI Taxonomy" id="7213"/>
    <lineage>
        <taxon>Eukaryota</taxon>
        <taxon>Metazoa</taxon>
        <taxon>Ecdysozoa</taxon>
        <taxon>Arthropoda</taxon>
        <taxon>Hexapoda</taxon>
        <taxon>Insecta</taxon>
        <taxon>Pterygota</taxon>
        <taxon>Neoptera</taxon>
        <taxon>Endopterygota</taxon>
        <taxon>Diptera</taxon>
        <taxon>Brachycera</taxon>
        <taxon>Muscomorpha</taxon>
        <taxon>Tephritoidea</taxon>
        <taxon>Tephritidae</taxon>
        <taxon>Ceratitis</taxon>
        <taxon>Ceratitis</taxon>
    </lineage>
</organism>
<gene>
    <name evidence="2" type="ORF">CCAP1982_LOCUS6637</name>
</gene>
<feature type="region of interest" description="Disordered" evidence="1">
    <location>
        <begin position="581"/>
        <end position="654"/>
    </location>
</feature>
<feature type="compositionally biased region" description="Polar residues" evidence="1">
    <location>
        <begin position="713"/>
        <end position="723"/>
    </location>
</feature>
<feature type="region of interest" description="Disordered" evidence="1">
    <location>
        <begin position="667"/>
        <end position="738"/>
    </location>
</feature>
<feature type="region of interest" description="Disordered" evidence="1">
    <location>
        <begin position="506"/>
        <end position="562"/>
    </location>
</feature>
<sequence>MFARKDSSGSGGNTAYDYDDGDAHGNDGESDGFGAFGGATTTRSKRHSNGNGMHMNGSGSATATGSNGATTSSSSDYELQRRRNERRKYGASTAPTNSAAAASKHYGSASTLHRAATSGPATVQLTPLWEHILRTRTLPDNVYPIKIFGEFLERLRDPEWQVRQHALRVFVDVLVVMRDEADAYMDPLIPPLVENLGHQAPTVRKGALDCLRVYLAETAMPETILLQILDIGLNQKITNEPFGGRLTCGVMLSLPARRDVGAEDGTSDTSGDHLKVLSKLRDLVGEEEFREYMSNSAYREFDLLCNVYGVEAKTDYNGNRHGSGHRNQDYGSSVGAHTWRVLAKQPVASCWRSSDEEQMLEEAAKGKVIMETEIKINDDTLTMRILEAKDEDTEADADTDSSPHKSVDTYPNSLEDEVVCGRLPSATHDSLHEIGAVVRLLSDSELDMEKDSNDLVRASHQPENPEYYTVITPSTPSRTPKRVTFGGEVNGNGVGPQMLFAGSMSNQSAIDAGGGNGSTGGGASSDSSEPLQRTITTTTTTTTEITIISTPSTSATSSPVPEDNSKMMALSVEIINDNTKPLPMAEHSTTVPRPRTAQSPRRSQVSTNGNAYINTPTLSNESVPNSSTTVVAHSPPKRRDSVGSAGLSPHTPFKRLSVSPVDNIISPKTPHKPIEVMHNLQRDPSPVRARSAKRVEATSKSTSEADAAMAEVNTLQASKSTQVPHAPRAQTPSPLPPKTWEELDIVDFDTLLDLRSGRLRSFTISKPYKYLISAQLVSDFLAARNFATAQKYATVEAGKIVQFVVQ</sequence>
<name>A0A811UH51_CERCA</name>
<keyword evidence="3" id="KW-1185">Reference proteome</keyword>
<feature type="compositionally biased region" description="Low complexity" evidence="1">
    <location>
        <begin position="49"/>
        <end position="75"/>
    </location>
</feature>
<evidence type="ECO:0000313" key="2">
    <source>
        <dbReference type="EMBL" id="CAD6998020.1"/>
    </source>
</evidence>
<accession>A0A811UH51</accession>
<dbReference type="InterPro" id="IPR016024">
    <property type="entry name" value="ARM-type_fold"/>
</dbReference>
<feature type="region of interest" description="Disordered" evidence="1">
    <location>
        <begin position="1"/>
        <end position="105"/>
    </location>
</feature>
<feature type="region of interest" description="Disordered" evidence="1">
    <location>
        <begin position="390"/>
        <end position="411"/>
    </location>
</feature>
<feature type="compositionally biased region" description="Gly residues" evidence="1">
    <location>
        <begin position="512"/>
        <end position="523"/>
    </location>
</feature>
<dbReference type="Gene3D" id="1.25.10.10">
    <property type="entry name" value="Leucine-rich Repeat Variant"/>
    <property type="match status" value="1"/>
</dbReference>
<dbReference type="SUPFAM" id="SSF48371">
    <property type="entry name" value="ARM repeat"/>
    <property type="match status" value="1"/>
</dbReference>
<dbReference type="Proteomes" id="UP000606786">
    <property type="component" value="Unassembled WGS sequence"/>
</dbReference>
<dbReference type="OrthoDB" id="63891at2759"/>
<feature type="compositionally biased region" description="Low complexity" evidence="1">
    <location>
        <begin position="524"/>
        <end position="558"/>
    </location>
</feature>
<dbReference type="AlphaFoldDB" id="A0A811UH51"/>
<feature type="compositionally biased region" description="Polar residues" evidence="1">
    <location>
        <begin position="587"/>
        <end position="631"/>
    </location>
</feature>
<dbReference type="EMBL" id="CAJHJT010000012">
    <property type="protein sequence ID" value="CAD6998020.1"/>
    <property type="molecule type" value="Genomic_DNA"/>
</dbReference>
<comment type="caution">
    <text evidence="2">The sequence shown here is derived from an EMBL/GenBank/DDBJ whole genome shotgun (WGS) entry which is preliminary data.</text>
</comment>
<reference evidence="2" key="1">
    <citation type="submission" date="2020-11" db="EMBL/GenBank/DDBJ databases">
        <authorList>
            <person name="Whitehead M."/>
        </authorList>
    </citation>
    <scope>NUCLEOTIDE SEQUENCE</scope>
    <source>
        <strain evidence="2">EGII</strain>
    </source>
</reference>
<feature type="compositionally biased region" description="Acidic residues" evidence="1">
    <location>
        <begin position="390"/>
        <end position="399"/>
    </location>
</feature>
<dbReference type="InterPro" id="IPR011989">
    <property type="entry name" value="ARM-like"/>
</dbReference>
<feature type="compositionally biased region" description="Low complexity" evidence="1">
    <location>
        <begin position="91"/>
        <end position="103"/>
    </location>
</feature>
<evidence type="ECO:0000313" key="3">
    <source>
        <dbReference type="Proteomes" id="UP000606786"/>
    </source>
</evidence>
<evidence type="ECO:0000256" key="1">
    <source>
        <dbReference type="SAM" id="MobiDB-lite"/>
    </source>
</evidence>